<dbReference type="Pfam" id="PF14087">
    <property type="entry name" value="DUF4267"/>
    <property type="match status" value="1"/>
</dbReference>
<comment type="caution">
    <text evidence="7">The sequence shown here is derived from an EMBL/GenBank/DDBJ whole genome shotgun (WGS) entry which is preliminary data.</text>
</comment>
<evidence type="ECO:0000256" key="3">
    <source>
        <dbReference type="ARBA" id="ARBA00022692"/>
    </source>
</evidence>
<accession>A0ABR2UH34</accession>
<evidence type="ECO:0000313" key="8">
    <source>
        <dbReference type="Proteomes" id="UP001408356"/>
    </source>
</evidence>
<keyword evidence="4 6" id="KW-1133">Transmembrane helix</keyword>
<dbReference type="EMBL" id="JARVKF010000435">
    <property type="protein sequence ID" value="KAK9413766.1"/>
    <property type="molecule type" value="Genomic_DNA"/>
</dbReference>
<dbReference type="InterPro" id="IPR036259">
    <property type="entry name" value="MFS_trans_sf"/>
</dbReference>
<keyword evidence="2" id="KW-0813">Transport</keyword>
<dbReference type="Proteomes" id="UP001408356">
    <property type="component" value="Unassembled WGS sequence"/>
</dbReference>
<name>A0ABR2UH34_9PEZI</name>
<evidence type="ECO:0008006" key="9">
    <source>
        <dbReference type="Google" id="ProtNLM"/>
    </source>
</evidence>
<organism evidence="7 8">
    <name type="scientific">Seiridium unicorne</name>
    <dbReference type="NCBI Taxonomy" id="138068"/>
    <lineage>
        <taxon>Eukaryota</taxon>
        <taxon>Fungi</taxon>
        <taxon>Dikarya</taxon>
        <taxon>Ascomycota</taxon>
        <taxon>Pezizomycotina</taxon>
        <taxon>Sordariomycetes</taxon>
        <taxon>Xylariomycetidae</taxon>
        <taxon>Amphisphaeriales</taxon>
        <taxon>Sporocadaceae</taxon>
        <taxon>Seiridium</taxon>
    </lineage>
</organism>
<dbReference type="InterPro" id="IPR011701">
    <property type="entry name" value="MFS"/>
</dbReference>
<dbReference type="PANTHER" id="PTHR43791">
    <property type="entry name" value="PERMEASE-RELATED"/>
    <property type="match status" value="1"/>
</dbReference>
<protein>
    <recommendedName>
        <fullName evidence="9">Transporter</fullName>
    </recommendedName>
</protein>
<evidence type="ECO:0000256" key="5">
    <source>
        <dbReference type="ARBA" id="ARBA00023136"/>
    </source>
</evidence>
<feature type="transmembrane region" description="Helical" evidence="6">
    <location>
        <begin position="137"/>
        <end position="157"/>
    </location>
</feature>
<keyword evidence="8" id="KW-1185">Reference proteome</keyword>
<feature type="transmembrane region" description="Helical" evidence="6">
    <location>
        <begin position="369"/>
        <end position="389"/>
    </location>
</feature>
<evidence type="ECO:0000256" key="2">
    <source>
        <dbReference type="ARBA" id="ARBA00022448"/>
    </source>
</evidence>
<sequence length="415" mass="44517">MGGFTAARTCLGFFEGVVTPAFAIMSSMWYKKSDHALRTAFNGVAQVVGAIAMFGVGSASNLEIASWRVMFLVCGGGTIAAGIAFLVFMPQSPETVWFLTEREQGIAVQRMSLDCLSEEGRSFSWTQILEFVKDHRAWLLVLAAFFNTLASPVLKFATLVIGGFGWSKLNTMLVSLPAGLSGVLLPPFLLSSETLALQPCRVPPSGKLWGNTKKSAASNGYFIFYAAAAIAGPQLWNKGPSTKPPAGSQAHKTGAIFKHPVGCQQSSGLNRHLQFSYNSFSICDLITSESMAPSSLLFNAGALFGTIPGFIGIKGLFTPHELLTAVDFPTPTTPESQQLADGLMRLQSARNIVISSICVAIWYRGDRKLLGTALLLLSFSPIVDALVSWKLIGSGLWNHLPVVPILFAFGVGLLR</sequence>
<feature type="transmembrane region" description="Helical" evidence="6">
    <location>
        <begin position="69"/>
        <end position="89"/>
    </location>
</feature>
<feature type="transmembrane region" description="Helical" evidence="6">
    <location>
        <begin position="216"/>
        <end position="236"/>
    </location>
</feature>
<dbReference type="Gene3D" id="1.20.1250.20">
    <property type="entry name" value="MFS general substrate transporter like domains"/>
    <property type="match status" value="1"/>
</dbReference>
<dbReference type="PANTHER" id="PTHR43791:SF103">
    <property type="entry name" value="MAJOR FACILITATOR SUPERFAMILY (MFS) PROFILE DOMAIN-CONTAINING PROTEIN-RELATED"/>
    <property type="match status" value="1"/>
</dbReference>
<feature type="transmembrane region" description="Helical" evidence="6">
    <location>
        <begin position="395"/>
        <end position="414"/>
    </location>
</feature>
<evidence type="ECO:0000256" key="4">
    <source>
        <dbReference type="ARBA" id="ARBA00022989"/>
    </source>
</evidence>
<evidence type="ECO:0000256" key="6">
    <source>
        <dbReference type="SAM" id="Phobius"/>
    </source>
</evidence>
<feature type="transmembrane region" description="Helical" evidence="6">
    <location>
        <begin position="12"/>
        <end position="30"/>
    </location>
</feature>
<evidence type="ECO:0000256" key="1">
    <source>
        <dbReference type="ARBA" id="ARBA00004141"/>
    </source>
</evidence>
<proteinExistence type="predicted"/>
<comment type="subcellular location">
    <subcellularLocation>
        <location evidence="1">Membrane</location>
        <topology evidence="1">Multi-pass membrane protein</topology>
    </subcellularLocation>
</comment>
<dbReference type="InterPro" id="IPR025363">
    <property type="entry name" value="DUF4267"/>
</dbReference>
<evidence type="ECO:0000313" key="7">
    <source>
        <dbReference type="EMBL" id="KAK9413766.1"/>
    </source>
</evidence>
<keyword evidence="3 6" id="KW-0812">Transmembrane</keyword>
<dbReference type="SUPFAM" id="SSF103473">
    <property type="entry name" value="MFS general substrate transporter"/>
    <property type="match status" value="1"/>
</dbReference>
<keyword evidence="5 6" id="KW-0472">Membrane</keyword>
<gene>
    <name evidence="7" type="ORF">SUNI508_11709</name>
</gene>
<reference evidence="7 8" key="1">
    <citation type="journal article" date="2024" name="J. Plant Pathol.">
        <title>Sequence and assembly of the genome of Seiridium unicorne, isolate CBS 538.82, causal agent of cypress canker disease.</title>
        <authorList>
            <person name="Scali E."/>
            <person name="Rocca G.D."/>
            <person name="Danti R."/>
            <person name="Garbelotto M."/>
            <person name="Barberini S."/>
            <person name="Baroncelli R."/>
            <person name="Emiliani G."/>
        </authorList>
    </citation>
    <scope>NUCLEOTIDE SEQUENCE [LARGE SCALE GENOMIC DNA]</scope>
    <source>
        <strain evidence="7 8">BM-138-508</strain>
    </source>
</reference>
<feature type="transmembrane region" description="Helical" evidence="6">
    <location>
        <begin position="36"/>
        <end position="57"/>
    </location>
</feature>
<dbReference type="Pfam" id="PF07690">
    <property type="entry name" value="MFS_1"/>
    <property type="match status" value="1"/>
</dbReference>